<organism evidence="2 3">
    <name type="scientific">Ceratitis capitata</name>
    <name type="common">Mediterranean fruit fly</name>
    <name type="synonym">Tephritis capitata</name>
    <dbReference type="NCBI Taxonomy" id="7213"/>
    <lineage>
        <taxon>Eukaryota</taxon>
        <taxon>Metazoa</taxon>
        <taxon>Ecdysozoa</taxon>
        <taxon>Arthropoda</taxon>
        <taxon>Hexapoda</taxon>
        <taxon>Insecta</taxon>
        <taxon>Pterygota</taxon>
        <taxon>Neoptera</taxon>
        <taxon>Endopterygota</taxon>
        <taxon>Diptera</taxon>
        <taxon>Brachycera</taxon>
        <taxon>Muscomorpha</taxon>
        <taxon>Tephritoidea</taxon>
        <taxon>Tephritidae</taxon>
        <taxon>Ceratitis</taxon>
        <taxon>Ceratitis</taxon>
    </lineage>
</organism>
<evidence type="ECO:0000256" key="1">
    <source>
        <dbReference type="ARBA" id="ARBA00023033"/>
    </source>
</evidence>
<keyword evidence="1" id="KW-0503">Monooxygenase</keyword>
<gene>
    <name evidence="2" type="ORF">CCAP1982_LOCUS20933</name>
</gene>
<keyword evidence="1" id="KW-0560">Oxidoreductase</keyword>
<dbReference type="Proteomes" id="UP000606786">
    <property type="component" value="Unassembled WGS sequence"/>
</dbReference>
<dbReference type="OrthoDB" id="2789670at2759"/>
<dbReference type="GO" id="GO:0004497">
    <property type="term" value="F:monooxygenase activity"/>
    <property type="evidence" value="ECO:0007669"/>
    <property type="project" value="UniProtKB-KW"/>
</dbReference>
<accession>A0A811VF68</accession>
<dbReference type="AlphaFoldDB" id="A0A811VF68"/>
<evidence type="ECO:0000313" key="3">
    <source>
        <dbReference type="Proteomes" id="UP000606786"/>
    </source>
</evidence>
<keyword evidence="3" id="KW-1185">Reference proteome</keyword>
<dbReference type="GO" id="GO:0016705">
    <property type="term" value="F:oxidoreductase activity, acting on paired donors, with incorporation or reduction of molecular oxygen"/>
    <property type="evidence" value="ECO:0007669"/>
    <property type="project" value="InterPro"/>
</dbReference>
<dbReference type="SUPFAM" id="SSF48264">
    <property type="entry name" value="Cytochrome P450"/>
    <property type="match status" value="1"/>
</dbReference>
<reference evidence="2" key="1">
    <citation type="submission" date="2020-11" db="EMBL/GenBank/DDBJ databases">
        <authorList>
            <person name="Whitehead M."/>
        </authorList>
    </citation>
    <scope>NUCLEOTIDE SEQUENCE</scope>
    <source>
        <strain evidence="2">EGII</strain>
    </source>
</reference>
<dbReference type="EMBL" id="CAJHJT010000056">
    <property type="protein sequence ID" value="CAD7012833.1"/>
    <property type="molecule type" value="Genomic_DNA"/>
</dbReference>
<evidence type="ECO:0000313" key="2">
    <source>
        <dbReference type="EMBL" id="CAD7012833.1"/>
    </source>
</evidence>
<comment type="caution">
    <text evidence="2">The sequence shown here is derived from an EMBL/GenBank/DDBJ whole genome shotgun (WGS) entry which is preliminary data.</text>
</comment>
<dbReference type="InterPro" id="IPR036396">
    <property type="entry name" value="Cyt_P450_sf"/>
</dbReference>
<sequence length="96" mass="10985">MTNFATRHLVTRMHPVIPHLVRVTTADYHIPNTDIVLERGMRLFIPASIGIIQLLRNFHFKPCARTKVPLVYAKKNFLIAAEGGIHLMVEKLEKTI</sequence>
<protein>
    <submittedName>
        <fullName evidence="2">(Mediterranean fruit fly) hypothetical protein</fullName>
    </submittedName>
</protein>
<dbReference type="GO" id="GO:0005506">
    <property type="term" value="F:iron ion binding"/>
    <property type="evidence" value="ECO:0007669"/>
    <property type="project" value="InterPro"/>
</dbReference>
<name>A0A811VF68_CERCA</name>
<dbReference type="GO" id="GO:0020037">
    <property type="term" value="F:heme binding"/>
    <property type="evidence" value="ECO:0007669"/>
    <property type="project" value="InterPro"/>
</dbReference>
<proteinExistence type="predicted"/>